<dbReference type="InParanoid" id="B3MGY2"/>
<evidence type="ECO:0000256" key="1">
    <source>
        <dbReference type="SAM" id="MobiDB-lite"/>
    </source>
</evidence>
<dbReference type="KEGG" id="dan:6496528"/>
<dbReference type="Proteomes" id="UP000007801">
    <property type="component" value="Unassembled WGS sequence"/>
</dbReference>
<keyword evidence="3" id="KW-1185">Reference proteome</keyword>
<organism evidence="2 3">
    <name type="scientific">Drosophila ananassae</name>
    <name type="common">Fruit fly</name>
    <dbReference type="NCBI Taxonomy" id="7217"/>
    <lineage>
        <taxon>Eukaryota</taxon>
        <taxon>Metazoa</taxon>
        <taxon>Ecdysozoa</taxon>
        <taxon>Arthropoda</taxon>
        <taxon>Hexapoda</taxon>
        <taxon>Insecta</taxon>
        <taxon>Pterygota</taxon>
        <taxon>Neoptera</taxon>
        <taxon>Endopterygota</taxon>
        <taxon>Diptera</taxon>
        <taxon>Brachycera</taxon>
        <taxon>Muscomorpha</taxon>
        <taxon>Ephydroidea</taxon>
        <taxon>Drosophilidae</taxon>
        <taxon>Drosophila</taxon>
        <taxon>Sophophora</taxon>
    </lineage>
</organism>
<dbReference type="HOGENOM" id="CLU_2544968_0_0_1"/>
<feature type="region of interest" description="Disordered" evidence="1">
    <location>
        <begin position="67"/>
        <end position="89"/>
    </location>
</feature>
<evidence type="ECO:0000313" key="3">
    <source>
        <dbReference type="Proteomes" id="UP000007801"/>
    </source>
</evidence>
<dbReference type="OMA" id="YFTYSET"/>
<evidence type="ECO:0000313" key="2">
    <source>
        <dbReference type="EMBL" id="EDV37900.1"/>
    </source>
</evidence>
<sequence length="89" mass="10139">MSQAESETYLIKSILILKGKEEGAPTADGGGDEAARPKKRVTFNRVVEYYTYSENLTSWRRRLLPDTDLHHGLPQDQETCFAKEQKPNL</sequence>
<dbReference type="GeneID" id="6496528"/>
<reference evidence="2 3" key="1">
    <citation type="journal article" date="2007" name="Nature">
        <title>Evolution of genes and genomes on the Drosophila phylogeny.</title>
        <authorList>
            <consortium name="Drosophila 12 Genomes Consortium"/>
            <person name="Clark A.G."/>
            <person name="Eisen M.B."/>
            <person name="Smith D.R."/>
            <person name="Bergman C.M."/>
            <person name="Oliver B."/>
            <person name="Markow T.A."/>
            <person name="Kaufman T.C."/>
            <person name="Kellis M."/>
            <person name="Gelbart W."/>
            <person name="Iyer V.N."/>
            <person name="Pollard D.A."/>
            <person name="Sackton T.B."/>
            <person name="Larracuente A.M."/>
            <person name="Singh N.D."/>
            <person name="Abad J.P."/>
            <person name="Abt D.N."/>
            <person name="Adryan B."/>
            <person name="Aguade M."/>
            <person name="Akashi H."/>
            <person name="Anderson W.W."/>
            <person name="Aquadro C.F."/>
            <person name="Ardell D.H."/>
            <person name="Arguello R."/>
            <person name="Artieri C.G."/>
            <person name="Barbash D.A."/>
            <person name="Barker D."/>
            <person name="Barsanti P."/>
            <person name="Batterham P."/>
            <person name="Batzoglou S."/>
            <person name="Begun D."/>
            <person name="Bhutkar A."/>
            <person name="Blanco E."/>
            <person name="Bosak S.A."/>
            <person name="Bradley R.K."/>
            <person name="Brand A.D."/>
            <person name="Brent M.R."/>
            <person name="Brooks A.N."/>
            <person name="Brown R.H."/>
            <person name="Butlin R.K."/>
            <person name="Caggese C."/>
            <person name="Calvi B.R."/>
            <person name="Bernardo de Carvalho A."/>
            <person name="Caspi A."/>
            <person name="Castrezana S."/>
            <person name="Celniker S.E."/>
            <person name="Chang J.L."/>
            <person name="Chapple C."/>
            <person name="Chatterji S."/>
            <person name="Chinwalla A."/>
            <person name="Civetta A."/>
            <person name="Clifton S.W."/>
            <person name="Comeron J.M."/>
            <person name="Costello J.C."/>
            <person name="Coyne J.A."/>
            <person name="Daub J."/>
            <person name="David R.G."/>
            <person name="Delcher A.L."/>
            <person name="Delehaunty K."/>
            <person name="Do C.B."/>
            <person name="Ebling H."/>
            <person name="Edwards K."/>
            <person name="Eickbush T."/>
            <person name="Evans J.D."/>
            <person name="Filipski A."/>
            <person name="Findeiss S."/>
            <person name="Freyhult E."/>
            <person name="Fulton L."/>
            <person name="Fulton R."/>
            <person name="Garcia A.C."/>
            <person name="Gardiner A."/>
            <person name="Garfield D.A."/>
            <person name="Garvin B.E."/>
            <person name="Gibson G."/>
            <person name="Gilbert D."/>
            <person name="Gnerre S."/>
            <person name="Godfrey J."/>
            <person name="Good R."/>
            <person name="Gotea V."/>
            <person name="Gravely B."/>
            <person name="Greenberg A.J."/>
            <person name="Griffiths-Jones S."/>
            <person name="Gross S."/>
            <person name="Guigo R."/>
            <person name="Gustafson E.A."/>
            <person name="Haerty W."/>
            <person name="Hahn M.W."/>
            <person name="Halligan D.L."/>
            <person name="Halpern A.L."/>
            <person name="Halter G.M."/>
            <person name="Han M.V."/>
            <person name="Heger A."/>
            <person name="Hillier L."/>
            <person name="Hinrichs A.S."/>
            <person name="Holmes I."/>
            <person name="Hoskins R.A."/>
            <person name="Hubisz M.J."/>
            <person name="Hultmark D."/>
            <person name="Huntley M.A."/>
            <person name="Jaffe D.B."/>
            <person name="Jagadeeshan S."/>
            <person name="Jeck W.R."/>
            <person name="Johnson J."/>
            <person name="Jones C.D."/>
            <person name="Jordan W.C."/>
            <person name="Karpen G.H."/>
            <person name="Kataoka E."/>
            <person name="Keightley P.D."/>
            <person name="Kheradpour P."/>
            <person name="Kirkness E.F."/>
            <person name="Koerich L.B."/>
            <person name="Kristiansen K."/>
            <person name="Kudrna D."/>
            <person name="Kulathinal R.J."/>
            <person name="Kumar S."/>
            <person name="Kwok R."/>
            <person name="Lander E."/>
            <person name="Langley C.H."/>
            <person name="Lapoint R."/>
            <person name="Lazzaro B.P."/>
            <person name="Lee S.J."/>
            <person name="Levesque L."/>
            <person name="Li R."/>
            <person name="Lin C.F."/>
            <person name="Lin M.F."/>
            <person name="Lindblad-Toh K."/>
            <person name="Llopart A."/>
            <person name="Long M."/>
            <person name="Low L."/>
            <person name="Lozovsky E."/>
            <person name="Lu J."/>
            <person name="Luo M."/>
            <person name="Machado C.A."/>
            <person name="Makalowski W."/>
            <person name="Marzo M."/>
            <person name="Matsuda M."/>
            <person name="Matzkin L."/>
            <person name="McAllister B."/>
            <person name="McBride C.S."/>
            <person name="McKernan B."/>
            <person name="McKernan K."/>
            <person name="Mendez-Lago M."/>
            <person name="Minx P."/>
            <person name="Mollenhauer M.U."/>
            <person name="Montooth K."/>
            <person name="Mount S.M."/>
            <person name="Mu X."/>
            <person name="Myers E."/>
            <person name="Negre B."/>
            <person name="Newfeld S."/>
            <person name="Nielsen R."/>
            <person name="Noor M.A."/>
            <person name="O'Grady P."/>
            <person name="Pachter L."/>
            <person name="Papaceit M."/>
            <person name="Parisi M.J."/>
            <person name="Parisi M."/>
            <person name="Parts L."/>
            <person name="Pedersen J.S."/>
            <person name="Pesole G."/>
            <person name="Phillippy A.M."/>
            <person name="Ponting C.P."/>
            <person name="Pop M."/>
            <person name="Porcelli D."/>
            <person name="Powell J.R."/>
            <person name="Prohaska S."/>
            <person name="Pruitt K."/>
            <person name="Puig M."/>
            <person name="Quesneville H."/>
            <person name="Ram K.R."/>
            <person name="Rand D."/>
            <person name="Rasmussen M.D."/>
            <person name="Reed L.K."/>
            <person name="Reenan R."/>
            <person name="Reily A."/>
            <person name="Remington K.A."/>
            <person name="Rieger T.T."/>
            <person name="Ritchie M.G."/>
            <person name="Robin C."/>
            <person name="Rogers Y.H."/>
            <person name="Rohde C."/>
            <person name="Rozas J."/>
            <person name="Rubenfield M.J."/>
            <person name="Ruiz A."/>
            <person name="Russo S."/>
            <person name="Salzberg S.L."/>
            <person name="Sanchez-Gracia A."/>
            <person name="Saranga D.J."/>
            <person name="Sato H."/>
            <person name="Schaeffer S.W."/>
            <person name="Schatz M.C."/>
            <person name="Schlenke T."/>
            <person name="Schwartz R."/>
            <person name="Segarra C."/>
            <person name="Singh R.S."/>
            <person name="Sirot L."/>
            <person name="Sirota M."/>
            <person name="Sisneros N.B."/>
            <person name="Smith C.D."/>
            <person name="Smith T.F."/>
            <person name="Spieth J."/>
            <person name="Stage D.E."/>
            <person name="Stark A."/>
            <person name="Stephan W."/>
            <person name="Strausberg R.L."/>
            <person name="Strempel S."/>
            <person name="Sturgill D."/>
            <person name="Sutton G."/>
            <person name="Sutton G.G."/>
            <person name="Tao W."/>
            <person name="Teichmann S."/>
            <person name="Tobari Y.N."/>
            <person name="Tomimura Y."/>
            <person name="Tsolas J.M."/>
            <person name="Valente V.L."/>
            <person name="Venter E."/>
            <person name="Venter J.C."/>
            <person name="Vicario S."/>
            <person name="Vieira F.G."/>
            <person name="Vilella A.J."/>
            <person name="Villasante A."/>
            <person name="Walenz B."/>
            <person name="Wang J."/>
            <person name="Wasserman M."/>
            <person name="Watts T."/>
            <person name="Wilson D."/>
            <person name="Wilson R.K."/>
            <person name="Wing R.A."/>
            <person name="Wolfner M.F."/>
            <person name="Wong A."/>
            <person name="Wong G.K."/>
            <person name="Wu C.I."/>
            <person name="Wu G."/>
            <person name="Yamamoto D."/>
            <person name="Yang H.P."/>
            <person name="Yang S.P."/>
            <person name="Yorke J.A."/>
            <person name="Yoshida K."/>
            <person name="Zdobnov E."/>
            <person name="Zhang P."/>
            <person name="Zhang Y."/>
            <person name="Zimin A.V."/>
            <person name="Baldwin J."/>
            <person name="Abdouelleil A."/>
            <person name="Abdulkadir J."/>
            <person name="Abebe A."/>
            <person name="Abera B."/>
            <person name="Abreu J."/>
            <person name="Acer S.C."/>
            <person name="Aftuck L."/>
            <person name="Alexander A."/>
            <person name="An P."/>
            <person name="Anderson E."/>
            <person name="Anderson S."/>
            <person name="Arachi H."/>
            <person name="Azer M."/>
            <person name="Bachantsang P."/>
            <person name="Barry A."/>
            <person name="Bayul T."/>
            <person name="Berlin A."/>
            <person name="Bessette D."/>
            <person name="Bloom T."/>
            <person name="Blye J."/>
            <person name="Boguslavskiy L."/>
            <person name="Bonnet C."/>
            <person name="Boukhgalter B."/>
            <person name="Bourzgui I."/>
            <person name="Brown A."/>
            <person name="Cahill P."/>
            <person name="Channer S."/>
            <person name="Cheshatsang Y."/>
            <person name="Chuda L."/>
            <person name="Citroen M."/>
            <person name="Collymore A."/>
            <person name="Cooke P."/>
            <person name="Costello M."/>
            <person name="D'Aco K."/>
            <person name="Daza R."/>
            <person name="De Haan G."/>
            <person name="DeGray S."/>
            <person name="DeMaso C."/>
            <person name="Dhargay N."/>
            <person name="Dooley K."/>
            <person name="Dooley E."/>
            <person name="Doricent M."/>
            <person name="Dorje P."/>
            <person name="Dorjee K."/>
            <person name="Dupes A."/>
            <person name="Elong R."/>
            <person name="Falk J."/>
            <person name="Farina A."/>
            <person name="Faro S."/>
            <person name="Ferguson D."/>
            <person name="Fisher S."/>
            <person name="Foley C.D."/>
            <person name="Franke A."/>
            <person name="Friedrich D."/>
            <person name="Gadbois L."/>
            <person name="Gearin G."/>
            <person name="Gearin C.R."/>
            <person name="Giannoukos G."/>
            <person name="Goode T."/>
            <person name="Graham J."/>
            <person name="Grandbois E."/>
            <person name="Grewal S."/>
            <person name="Gyaltsen K."/>
            <person name="Hafez N."/>
            <person name="Hagos B."/>
            <person name="Hall J."/>
            <person name="Henson C."/>
            <person name="Hollinger A."/>
            <person name="Honan T."/>
            <person name="Huard M.D."/>
            <person name="Hughes L."/>
            <person name="Hurhula B."/>
            <person name="Husby M.E."/>
            <person name="Kamat A."/>
            <person name="Kanga B."/>
            <person name="Kashin S."/>
            <person name="Khazanovich D."/>
            <person name="Kisner P."/>
            <person name="Lance K."/>
            <person name="Lara M."/>
            <person name="Lee W."/>
            <person name="Lennon N."/>
            <person name="Letendre F."/>
            <person name="LeVine R."/>
            <person name="Lipovsky A."/>
            <person name="Liu X."/>
            <person name="Liu J."/>
            <person name="Liu S."/>
            <person name="Lokyitsang T."/>
            <person name="Lokyitsang Y."/>
            <person name="Lubonja R."/>
            <person name="Lui A."/>
            <person name="MacDonald P."/>
            <person name="Magnisalis V."/>
            <person name="Maru K."/>
            <person name="Matthews C."/>
            <person name="McCusker W."/>
            <person name="McDonough S."/>
            <person name="Mehta T."/>
            <person name="Meldrim J."/>
            <person name="Meneus L."/>
            <person name="Mihai O."/>
            <person name="Mihalev A."/>
            <person name="Mihova T."/>
            <person name="Mittelman R."/>
            <person name="Mlenga V."/>
            <person name="Montmayeur A."/>
            <person name="Mulrain L."/>
            <person name="Navidi A."/>
            <person name="Naylor J."/>
            <person name="Negash T."/>
            <person name="Nguyen T."/>
            <person name="Nguyen N."/>
            <person name="Nicol R."/>
            <person name="Norbu C."/>
            <person name="Norbu N."/>
            <person name="Novod N."/>
            <person name="O'Neill B."/>
            <person name="Osman S."/>
            <person name="Markiewicz E."/>
            <person name="Oyono O.L."/>
            <person name="Patti C."/>
            <person name="Phunkhang P."/>
            <person name="Pierre F."/>
            <person name="Priest M."/>
            <person name="Raghuraman S."/>
            <person name="Rege F."/>
            <person name="Reyes R."/>
            <person name="Rise C."/>
            <person name="Rogov P."/>
            <person name="Ross K."/>
            <person name="Ryan E."/>
            <person name="Settipalli S."/>
            <person name="Shea T."/>
            <person name="Sherpa N."/>
            <person name="Shi L."/>
            <person name="Shih D."/>
            <person name="Sparrow T."/>
            <person name="Spaulding J."/>
            <person name="Stalker J."/>
            <person name="Stange-Thomann N."/>
            <person name="Stavropoulos S."/>
            <person name="Stone C."/>
            <person name="Strader C."/>
            <person name="Tesfaye S."/>
            <person name="Thomson T."/>
            <person name="Thoulutsang Y."/>
            <person name="Thoulutsang D."/>
            <person name="Topham K."/>
            <person name="Topping I."/>
            <person name="Tsamla T."/>
            <person name="Vassiliev H."/>
            <person name="Vo A."/>
            <person name="Wangchuk T."/>
            <person name="Wangdi T."/>
            <person name="Weiand M."/>
            <person name="Wilkinson J."/>
            <person name="Wilson A."/>
            <person name="Yadav S."/>
            <person name="Young G."/>
            <person name="Yu Q."/>
            <person name="Zembek L."/>
            <person name="Zhong D."/>
            <person name="Zimmer A."/>
            <person name="Zwirko Z."/>
            <person name="Jaffe D.B."/>
            <person name="Alvarez P."/>
            <person name="Brockman W."/>
            <person name="Butler J."/>
            <person name="Chin C."/>
            <person name="Gnerre S."/>
            <person name="Grabherr M."/>
            <person name="Kleber M."/>
            <person name="Mauceli E."/>
            <person name="MacCallum I."/>
        </authorList>
    </citation>
    <scope>NUCLEOTIDE SEQUENCE [LARGE SCALE GENOMIC DNA]</scope>
    <source>
        <strain evidence="3">Tucson 14024-0371.13</strain>
    </source>
</reference>
<dbReference type="OrthoDB" id="7846434at2759"/>
<protein>
    <submittedName>
        <fullName evidence="2">Uncharacterized protein</fullName>
    </submittedName>
</protein>
<dbReference type="AlphaFoldDB" id="B3MGY2"/>
<dbReference type="STRING" id="7217.B3MGY2"/>
<name>B3MGY2_DROAN</name>
<accession>B3MGY2</accession>
<gene>
    <name evidence="2" type="primary">Dana\GF13691</name>
    <name evidence="2" type="synonym">dana_GLEANR_13698</name>
    <name evidence="2" type="ORF">GF13691</name>
</gene>
<dbReference type="PhylomeDB" id="B3MGY2"/>
<proteinExistence type="predicted"/>
<dbReference type="EMBL" id="CH902619">
    <property type="protein sequence ID" value="EDV37900.1"/>
    <property type="molecule type" value="Genomic_DNA"/>
</dbReference>